<feature type="compositionally biased region" description="Low complexity" evidence="1">
    <location>
        <begin position="292"/>
        <end position="306"/>
    </location>
</feature>
<protein>
    <submittedName>
        <fullName evidence="2">Uncharacterized protein</fullName>
    </submittedName>
</protein>
<dbReference type="Proteomes" id="UP000006023">
    <property type="component" value="Unassembled WGS sequence"/>
</dbReference>
<feature type="compositionally biased region" description="Gly residues" evidence="1">
    <location>
        <begin position="116"/>
        <end position="161"/>
    </location>
</feature>
<feature type="compositionally biased region" description="Pro residues" evidence="1">
    <location>
        <begin position="421"/>
        <end position="438"/>
    </location>
</feature>
<evidence type="ECO:0000256" key="1">
    <source>
        <dbReference type="SAM" id="MobiDB-lite"/>
    </source>
</evidence>
<evidence type="ECO:0000313" key="2">
    <source>
        <dbReference type="EMBL" id="GAB06278.1"/>
    </source>
</evidence>
<dbReference type="eggNOG" id="ENOG502ZWG6">
    <property type="taxonomic scope" value="Bacteria"/>
</dbReference>
<feature type="compositionally biased region" description="Low complexity" evidence="1">
    <location>
        <begin position="213"/>
        <end position="226"/>
    </location>
</feature>
<organism evidence="2 3">
    <name type="scientific">Gordonia amarae NBRC 15530</name>
    <dbReference type="NCBI Taxonomy" id="1075090"/>
    <lineage>
        <taxon>Bacteria</taxon>
        <taxon>Bacillati</taxon>
        <taxon>Actinomycetota</taxon>
        <taxon>Actinomycetes</taxon>
        <taxon>Mycobacteriales</taxon>
        <taxon>Gordoniaceae</taxon>
        <taxon>Gordonia</taxon>
    </lineage>
</organism>
<feature type="compositionally biased region" description="Low complexity" evidence="1">
    <location>
        <begin position="324"/>
        <end position="337"/>
    </location>
</feature>
<sequence length="498" mass="50636">MNGAGCWSTVVCTPEERARLGLTNDLQWLVHCRLAVGHTGNHATDASDHPRSDRRLWLEWNDFDTQAQSLIERNPCSVRSPSGAHCLFFEAHGGPHFYATGNGHAPTAIAAASGNGQAGAGPGGGGSVGTGPIGHGPGGNGPAGNAPGGAGPAGGGSGGPSGPRPGEGYRGGRRSTNMEPPVVEGASMDGLERRRHQLPESRVDRRPPPPQQHQPQQQGPQQKGPQQPGPRPPQTGAMPRMAGPAPHGTGAMPRQAPPPNRQAPPSGAFPRPQPTGAHPVQPPRPAPPQQPPAAQQPAQSPAAQQPATPPQPRQGQQFVTGQHARPAAHNAAPGAKPETPTHVVSGSVAPQSDPVRPGSAADGSTDSGVQLSGSITRRGGRRRAPETDDQAPRTPAPQSPEPKTQAPDAPAKAVQASAPVPAQPPLPVPSPAAQPPVPVQSKAPAPLPELPATAIARVVSDAQTVVRAGEISNVEAVSDALDEVASALAKLAAALRGQ</sequence>
<feature type="compositionally biased region" description="Low complexity" evidence="1">
    <location>
        <begin position="405"/>
        <end position="420"/>
    </location>
</feature>
<comment type="caution">
    <text evidence="2">The sequence shown here is derived from an EMBL/GenBank/DDBJ whole genome shotgun (WGS) entry which is preliminary data.</text>
</comment>
<dbReference type="RefSeq" id="WP_005189001.1">
    <property type="nucleotide sequence ID" value="NZ_BAED01000050.1"/>
</dbReference>
<feature type="compositionally biased region" description="Pro residues" evidence="1">
    <location>
        <begin position="280"/>
        <end position="291"/>
    </location>
</feature>
<keyword evidence="3" id="KW-1185">Reference proteome</keyword>
<accession>G7GRQ3</accession>
<evidence type="ECO:0000313" key="3">
    <source>
        <dbReference type="Proteomes" id="UP000006023"/>
    </source>
</evidence>
<feature type="region of interest" description="Disordered" evidence="1">
    <location>
        <begin position="116"/>
        <end position="446"/>
    </location>
</feature>
<name>G7GRQ3_9ACTN</name>
<feature type="compositionally biased region" description="Polar residues" evidence="1">
    <location>
        <begin position="362"/>
        <end position="375"/>
    </location>
</feature>
<dbReference type="AlphaFoldDB" id="G7GRQ3"/>
<feature type="compositionally biased region" description="Basic and acidic residues" evidence="1">
    <location>
        <begin position="197"/>
        <end position="207"/>
    </location>
</feature>
<dbReference type="STRING" id="1075090.GOAMR_50_00500"/>
<proteinExistence type="predicted"/>
<dbReference type="EMBL" id="BAED01000050">
    <property type="protein sequence ID" value="GAB06278.1"/>
    <property type="molecule type" value="Genomic_DNA"/>
</dbReference>
<reference evidence="2 3" key="1">
    <citation type="submission" date="2011-11" db="EMBL/GenBank/DDBJ databases">
        <title>Whole genome shotgun sequence of Gordonia amarae NBRC 15530.</title>
        <authorList>
            <person name="Takarada H."/>
            <person name="Hosoyama A."/>
            <person name="Tsuchikane K."/>
            <person name="Katsumata H."/>
            <person name="Yamazaki S."/>
            <person name="Fujita N."/>
        </authorList>
    </citation>
    <scope>NUCLEOTIDE SEQUENCE [LARGE SCALE GENOMIC DNA]</scope>
    <source>
        <strain evidence="2 3">NBRC 15530</strain>
    </source>
</reference>
<gene>
    <name evidence="2" type="ORF">GOAMR_50_00500</name>
</gene>